<dbReference type="Gene3D" id="2.60.120.260">
    <property type="entry name" value="Galactose-binding domain-like"/>
    <property type="match status" value="2"/>
</dbReference>
<feature type="region of interest" description="Disordered" evidence="4">
    <location>
        <begin position="592"/>
        <end position="612"/>
    </location>
</feature>
<evidence type="ECO:0000259" key="6">
    <source>
        <dbReference type="Pfam" id="PF05592"/>
    </source>
</evidence>
<keyword evidence="5" id="KW-0732">Signal</keyword>
<dbReference type="EC" id="3.2.1.40" evidence="2"/>
<dbReference type="InterPro" id="IPR035398">
    <property type="entry name" value="Bac_rhamnosid_C"/>
</dbReference>
<evidence type="ECO:0000313" key="11">
    <source>
        <dbReference type="Proteomes" id="UP000182987"/>
    </source>
</evidence>
<dbReference type="GO" id="GO:0030596">
    <property type="term" value="F:alpha-L-rhamnosidase activity"/>
    <property type="evidence" value="ECO:0007669"/>
    <property type="project" value="UniProtKB-EC"/>
</dbReference>
<dbReference type="Pfam" id="PF17389">
    <property type="entry name" value="Bac_rhamnosid6H"/>
    <property type="match status" value="1"/>
</dbReference>
<dbReference type="Pfam" id="PF25788">
    <property type="entry name" value="Ig_Rha78A_N"/>
    <property type="match status" value="1"/>
</dbReference>
<feature type="signal peptide" evidence="5">
    <location>
        <begin position="1"/>
        <end position="23"/>
    </location>
</feature>
<gene>
    <name evidence="10" type="ORF">BJI69_09005</name>
</gene>
<dbReference type="AlphaFoldDB" id="A0A1L3ESH9"/>
<evidence type="ECO:0000259" key="9">
    <source>
        <dbReference type="Pfam" id="PF17390"/>
    </source>
</evidence>
<evidence type="ECO:0000256" key="4">
    <source>
        <dbReference type="SAM" id="MobiDB-lite"/>
    </source>
</evidence>
<dbReference type="Gene3D" id="2.60.40.10">
    <property type="entry name" value="Immunoglobulins"/>
    <property type="match status" value="1"/>
</dbReference>
<evidence type="ECO:0000313" key="10">
    <source>
        <dbReference type="EMBL" id="APG04019.1"/>
    </source>
</evidence>
<dbReference type="Gene3D" id="2.60.420.10">
    <property type="entry name" value="Maltose phosphorylase, domain 3"/>
    <property type="match status" value="1"/>
</dbReference>
<feature type="compositionally biased region" description="Polar residues" evidence="4">
    <location>
        <begin position="38"/>
        <end position="55"/>
    </location>
</feature>
<dbReference type="InterPro" id="IPR013737">
    <property type="entry name" value="Bac_rhamnosid_N"/>
</dbReference>
<evidence type="ECO:0000256" key="2">
    <source>
        <dbReference type="ARBA" id="ARBA00012652"/>
    </source>
</evidence>
<dbReference type="STRING" id="1440763.BJI69_09005"/>
<proteinExistence type="predicted"/>
<dbReference type="Proteomes" id="UP000182987">
    <property type="component" value="Chromosome"/>
</dbReference>
<dbReference type="InterPro" id="IPR016007">
    <property type="entry name" value="Alpha_rhamnosid"/>
</dbReference>
<name>A0A1L3ESH9_9GAMM</name>
<dbReference type="KEGG" id="lrz:BJI69_09005"/>
<feature type="domain" description="Alpha-L-rhamnosidase C-terminal" evidence="9">
    <location>
        <begin position="788"/>
        <end position="859"/>
    </location>
</feature>
<dbReference type="PIRSF" id="PIRSF010631">
    <property type="entry name" value="A-rhamnsds"/>
    <property type="match status" value="1"/>
</dbReference>
<comment type="catalytic activity">
    <reaction evidence="1">
        <text>Hydrolysis of terminal non-reducing alpha-L-rhamnose residues in alpha-L-rhamnosides.</text>
        <dbReference type="EC" id="3.2.1.40"/>
    </reaction>
</comment>
<dbReference type="InterPro" id="IPR013783">
    <property type="entry name" value="Ig-like_fold"/>
</dbReference>
<dbReference type="SUPFAM" id="SSF48208">
    <property type="entry name" value="Six-hairpin glycosidases"/>
    <property type="match status" value="1"/>
</dbReference>
<keyword evidence="11" id="KW-1185">Reference proteome</keyword>
<keyword evidence="3" id="KW-0378">Hydrolase</keyword>
<evidence type="ECO:0000256" key="5">
    <source>
        <dbReference type="SAM" id="SignalP"/>
    </source>
</evidence>
<dbReference type="Pfam" id="PF08531">
    <property type="entry name" value="Bac_rhamnosid_N"/>
    <property type="match status" value="1"/>
</dbReference>
<evidence type="ECO:0000256" key="3">
    <source>
        <dbReference type="ARBA" id="ARBA00022801"/>
    </source>
</evidence>
<reference evidence="11" key="1">
    <citation type="submission" date="2016-09" db="EMBL/GenBank/DDBJ databases">
        <authorList>
            <person name="Lysoe E."/>
        </authorList>
    </citation>
    <scope>NUCLEOTIDE SEQUENCE [LARGE SCALE GENOMIC DNA]</scope>
    <source>
        <strain evidence="11">LJ96T</strain>
    </source>
</reference>
<accession>A0A1L3ESH9</accession>
<evidence type="ECO:0000256" key="1">
    <source>
        <dbReference type="ARBA" id="ARBA00001445"/>
    </source>
</evidence>
<dbReference type="Pfam" id="PF17390">
    <property type="entry name" value="Bac_rhamnosid_C"/>
    <property type="match status" value="1"/>
</dbReference>
<organism evidence="10 11">
    <name type="scientific">Luteibacter rhizovicinus DSM 16549</name>
    <dbReference type="NCBI Taxonomy" id="1440763"/>
    <lineage>
        <taxon>Bacteria</taxon>
        <taxon>Pseudomonadati</taxon>
        <taxon>Pseudomonadota</taxon>
        <taxon>Gammaproteobacteria</taxon>
        <taxon>Lysobacterales</taxon>
        <taxon>Rhodanobacteraceae</taxon>
        <taxon>Luteibacter</taxon>
    </lineage>
</organism>
<dbReference type="InterPro" id="IPR008902">
    <property type="entry name" value="Rhamnosid_concanavalin"/>
</dbReference>
<dbReference type="RefSeq" id="WP_052767254.1">
    <property type="nucleotide sequence ID" value="NZ_CP017480.1"/>
</dbReference>
<sequence length="868" mass="94550">MPSTRLLPTALLLTLAASPFAGASPSVGADSSAKGASGNLSIQSPRVERSNTPSYVDTPTPRFSWLIASPVNGTRQTGYRIVVTHEGKPVWDSGDVRSPQSFDIDYAGPALLPGQRYEWRAEVQTSDGNGSTTSHFDTALDEPGWHGAKWIGKADATSVPAPLLRKVFHVDANATRATLYVAAGGYADLSVDGRPVSDAVLSPGFTDYDKRVEVVANDVPLTPGEHTLAAELGRGFYGMTNPNVWHWERAPWHGQPRLRALLRIRYDDGHVQDIVTDDSWRMADGPTRLDDLYGGETYDARASTPRTWVPAAVLPVPRGKLVAQTEQPIRVIDTLHATSVTEPKPGVFVFAFARVIAGWATFDVTGPAGTTITAHYGEKLMPDGTVDARDEHHYFKAGFQTDRLTLAGTRERWHPRFSYKGFRYVQVEGWPGGEPALGAVTAQVVHTDVAVTGRFESANPLLDWIHRAAVDTLLNNLYGIPTDTPMYEKNGWTGDGMLGADMFLRNVDADRLLAKWVRDIADTRKADGSPLLIAPNPGWGDVRAPTWHAAYVLVPWSLWMNAGDRRPIDEHIEGIARYVAMENARSPGGIADTELGDWVSPETDPGGENAPEDKRVAATAYLYRMQRVTADMLRLRGDTTRAAGFDAQADLVRDAFNARFLDRVAGRYRGEGDKGYRQAHNLLALAFGLVPDDLRDRVAAGVAADAKARGDHLDTGALATKIILPVLTATGHADEAWRIATQVSFPSWGFWRANGATSLWEHWKLASRSRGHYFLGTVDDWLFGDVAGLRPLEPGWRRIEVRPAVTAWLDHASAAVMTPYGEASVAWRKVGGRVELDVHVPVGAEAVIGLPGRSDKVVGSGDHHLGAP</sequence>
<feature type="domain" description="Alpha-L-rhamnosidase six-hairpin glycosidase" evidence="8">
    <location>
        <begin position="452"/>
        <end position="784"/>
    </location>
</feature>
<dbReference type="GO" id="GO:0005975">
    <property type="term" value="P:carbohydrate metabolic process"/>
    <property type="evidence" value="ECO:0007669"/>
    <property type="project" value="InterPro"/>
</dbReference>
<dbReference type="EMBL" id="CP017480">
    <property type="protein sequence ID" value="APG04019.1"/>
    <property type="molecule type" value="Genomic_DNA"/>
</dbReference>
<dbReference type="OrthoDB" id="9761045at2"/>
<dbReference type="Gene3D" id="1.50.10.10">
    <property type="match status" value="1"/>
</dbReference>
<evidence type="ECO:0000259" key="7">
    <source>
        <dbReference type="Pfam" id="PF08531"/>
    </source>
</evidence>
<dbReference type="PANTHER" id="PTHR33307">
    <property type="entry name" value="ALPHA-RHAMNOSIDASE (EUROFUNG)"/>
    <property type="match status" value="1"/>
</dbReference>
<dbReference type="Pfam" id="PF05592">
    <property type="entry name" value="Bac_rhamnosid"/>
    <property type="match status" value="1"/>
</dbReference>
<dbReference type="PANTHER" id="PTHR33307:SF6">
    <property type="entry name" value="ALPHA-RHAMNOSIDASE (EUROFUNG)-RELATED"/>
    <property type="match status" value="1"/>
</dbReference>
<dbReference type="InterPro" id="IPR012341">
    <property type="entry name" value="6hp_glycosidase-like_sf"/>
</dbReference>
<feature type="domain" description="Alpha-L-rhamnosidase concanavalin-like" evidence="6">
    <location>
        <begin position="343"/>
        <end position="446"/>
    </location>
</feature>
<feature type="chain" id="PRO_5009853191" description="alpha-L-rhamnosidase" evidence="5">
    <location>
        <begin position="24"/>
        <end position="868"/>
    </location>
</feature>
<protein>
    <recommendedName>
        <fullName evidence="2">alpha-L-rhamnosidase</fullName>
        <ecNumber evidence="2">3.2.1.40</ecNumber>
    </recommendedName>
</protein>
<feature type="domain" description="Bacterial alpha-L-rhamnosidase N-terminal" evidence="7">
    <location>
        <begin position="174"/>
        <end position="332"/>
    </location>
</feature>
<dbReference type="InterPro" id="IPR035396">
    <property type="entry name" value="Bac_rhamnosid6H"/>
</dbReference>
<feature type="region of interest" description="Disordered" evidence="4">
    <location>
        <begin position="24"/>
        <end position="55"/>
    </location>
</feature>
<dbReference type="InterPro" id="IPR008928">
    <property type="entry name" value="6-hairpin_glycosidase_sf"/>
</dbReference>
<evidence type="ECO:0000259" key="8">
    <source>
        <dbReference type="Pfam" id="PF17389"/>
    </source>
</evidence>